<feature type="coiled-coil region" evidence="12">
    <location>
        <begin position="465"/>
        <end position="492"/>
    </location>
</feature>
<evidence type="ECO:0000256" key="6">
    <source>
        <dbReference type="ARBA" id="ARBA00022763"/>
    </source>
</evidence>
<dbReference type="GO" id="GO:0000724">
    <property type="term" value="P:double-strand break repair via homologous recombination"/>
    <property type="evidence" value="ECO:0007669"/>
    <property type="project" value="TreeGrafter"/>
</dbReference>
<dbReference type="GO" id="GO:0030915">
    <property type="term" value="C:Smc5-Smc6 complex"/>
    <property type="evidence" value="ECO:0007669"/>
    <property type="project" value="TreeGrafter"/>
</dbReference>
<dbReference type="Gene3D" id="3.40.50.300">
    <property type="entry name" value="P-loop containing nucleotide triphosphate hydrolases"/>
    <property type="match status" value="2"/>
</dbReference>
<evidence type="ECO:0000256" key="2">
    <source>
        <dbReference type="ARBA" id="ARBA00004286"/>
    </source>
</evidence>
<keyword evidence="5" id="KW-0547">Nucleotide-binding</keyword>
<dbReference type="OrthoDB" id="10072614at2759"/>
<feature type="domain" description="RecF/RecN/SMC N-terminal" evidence="14">
    <location>
        <begin position="118"/>
        <end position="1120"/>
    </location>
</feature>
<evidence type="ECO:0000256" key="9">
    <source>
        <dbReference type="ARBA" id="ARBA00023172"/>
    </source>
</evidence>
<reference evidence="15" key="1">
    <citation type="submission" date="2020-07" db="EMBL/GenBank/DDBJ databases">
        <authorList>
            <person name="Nieuwenhuis M."/>
            <person name="Van De Peppel L.J.J."/>
        </authorList>
    </citation>
    <scope>NUCLEOTIDE SEQUENCE</scope>
    <source>
        <strain evidence="15">AP01</strain>
        <tissue evidence="15">Mycelium</tissue>
    </source>
</reference>
<sequence>MVKRPTDSDSDGESLYANGAANAHSPKRARTADSDNESSDGDDMEDLDVRTLGKGKGKGEADAKANGKGKKRKSEGGEDEAIVDEEDDEFEEAHREKILAELENKRKVHGGIADHGIIERIEMVNFMCHKYLKFEFGPQINFIIGHNGSGKSAVLSAITVALGGKSNSTGRGTGLKSFIKEGCSAAEVTIFLKNQGEEAYKPNEYGKSISITRRFTKEGNSTWKIKGERSQQAISSKKEELSAICDHMNIQVDNPMNVLTQDAARQFLSASHATDKYKFFLCGTQLSQLSEEYDTCLANIKQTHRVLAQKKEAIPELRAAFRDATVRFEEAAKAREQKQKADELKKELAWAHVRGKEEEMEAKIQEVAKLEARLPRIQKGIDEAQAGFDKATDEVTRHEAEAHSVGDLDELNVEKNRLQALIKTNKNAVADYMADMKKMEISVNALDSSIQEFNGKIEEETQRMAANTQAKHDETQRKLEEARNALHEHQTTLETLSPQMQEQDERNKAIMAEGELATKQLKEVQGDIQNCQGMIQRARAAEKNSLIPYGNNIKAVLEEINRARWRGEKPLGPLGMFVKAKDPKTWGDLLRSQISGHLTAFAITTAEDMNQLKAILTKYKNYRTNIIVSQRDLFDYSGGELPEGYLTVLRALEISDPFVLRILINQVGIERQVLAYKRDEAQAALQRLPHGGAAWTLDKFTVRVYGEGGVSVNPLNLRPRNDATSLLLTGRDSASEIRHHETQIKTFEAKYQAALANEQRLRAEYANGRQQLTSLQKQHAAANDRFRRAKTALTNLQQEVNDDMPSNITSLQAAKEDVEAEKENVMAQFKDVARQKQAFDDKNKTLLPELERIKGRISEFNQHTSSIVAKIEDAVEKRLKAQKGKDYFVAKMTDEMNGIKKVQAVADVLQEEFTNWTTKALEYCERVEHPRKADVVKRNLDSVQQSLKERERRQEMTIEVNKAKAKLDTAANDLKQMTHLNKTLKSSLIVRLQRWQEFRRHIALRCKYVFAYHLSHRGYFGKVLFNHDNGTLFLKVQTDDQIQQTQGSREKDPRSLSGGEKSFSTICLLLSLWESIGCPLRCLDEFDVFMDAVNRRISMKMMIDTANSSDKKQYILITPQDMGNVQLGPTVKVNRMTDPERTQAN</sequence>
<evidence type="ECO:0000256" key="11">
    <source>
        <dbReference type="ARBA" id="ARBA00023242"/>
    </source>
</evidence>
<dbReference type="PANTHER" id="PTHR19306:SF6">
    <property type="entry name" value="STRUCTURAL MAINTENANCE OF CHROMOSOMES PROTEIN 6"/>
    <property type="match status" value="1"/>
</dbReference>
<keyword evidence="4" id="KW-0158">Chromosome</keyword>
<evidence type="ECO:0000256" key="1">
    <source>
        <dbReference type="ARBA" id="ARBA00004123"/>
    </source>
</evidence>
<evidence type="ECO:0000256" key="3">
    <source>
        <dbReference type="ARBA" id="ARBA00006793"/>
    </source>
</evidence>
<dbReference type="GO" id="GO:0003697">
    <property type="term" value="F:single-stranded DNA binding"/>
    <property type="evidence" value="ECO:0007669"/>
    <property type="project" value="TreeGrafter"/>
</dbReference>
<evidence type="ECO:0000256" key="5">
    <source>
        <dbReference type="ARBA" id="ARBA00022741"/>
    </source>
</evidence>
<keyword evidence="9" id="KW-0233">DNA recombination</keyword>
<evidence type="ECO:0000313" key="16">
    <source>
        <dbReference type="Proteomes" id="UP000775547"/>
    </source>
</evidence>
<keyword evidence="7" id="KW-0067">ATP-binding</keyword>
<dbReference type="Proteomes" id="UP000775547">
    <property type="component" value="Unassembled WGS sequence"/>
</dbReference>
<comment type="similarity">
    <text evidence="3">Belongs to the SMC family. SMC6 subfamily.</text>
</comment>
<evidence type="ECO:0000256" key="10">
    <source>
        <dbReference type="ARBA" id="ARBA00023204"/>
    </source>
</evidence>
<gene>
    <name evidence="15" type="ORF">DXG03_008186</name>
</gene>
<keyword evidence="8 12" id="KW-0175">Coiled coil</keyword>
<feature type="compositionally biased region" description="Basic and acidic residues" evidence="13">
    <location>
        <begin position="47"/>
        <end position="65"/>
    </location>
</feature>
<dbReference type="GO" id="GO:0003684">
    <property type="term" value="F:damaged DNA binding"/>
    <property type="evidence" value="ECO:0007669"/>
    <property type="project" value="TreeGrafter"/>
</dbReference>
<evidence type="ECO:0000256" key="7">
    <source>
        <dbReference type="ARBA" id="ARBA00022840"/>
    </source>
</evidence>
<dbReference type="InterPro" id="IPR003395">
    <property type="entry name" value="RecF/RecN/SMC_N"/>
</dbReference>
<keyword evidence="11" id="KW-0539">Nucleus</keyword>
<keyword evidence="16" id="KW-1185">Reference proteome</keyword>
<accession>A0A9P7GCJ1</accession>
<feature type="region of interest" description="Disordered" evidence="13">
    <location>
        <begin position="1"/>
        <end position="89"/>
    </location>
</feature>
<evidence type="ECO:0000256" key="13">
    <source>
        <dbReference type="SAM" id="MobiDB-lite"/>
    </source>
</evidence>
<organism evidence="15 16">
    <name type="scientific">Asterophora parasitica</name>
    <dbReference type="NCBI Taxonomy" id="117018"/>
    <lineage>
        <taxon>Eukaryota</taxon>
        <taxon>Fungi</taxon>
        <taxon>Dikarya</taxon>
        <taxon>Basidiomycota</taxon>
        <taxon>Agaricomycotina</taxon>
        <taxon>Agaricomycetes</taxon>
        <taxon>Agaricomycetidae</taxon>
        <taxon>Agaricales</taxon>
        <taxon>Tricholomatineae</taxon>
        <taxon>Lyophyllaceae</taxon>
        <taxon>Asterophora</taxon>
    </lineage>
</organism>
<evidence type="ECO:0000256" key="12">
    <source>
        <dbReference type="SAM" id="Coils"/>
    </source>
</evidence>
<comment type="subcellular location">
    <subcellularLocation>
        <location evidence="2">Chromosome</location>
    </subcellularLocation>
    <subcellularLocation>
        <location evidence="1">Nucleus</location>
    </subcellularLocation>
</comment>
<proteinExistence type="inferred from homology"/>
<evidence type="ECO:0000313" key="15">
    <source>
        <dbReference type="EMBL" id="KAG5644532.1"/>
    </source>
</evidence>
<dbReference type="GO" id="GO:0035861">
    <property type="term" value="C:site of double-strand break"/>
    <property type="evidence" value="ECO:0007669"/>
    <property type="project" value="TreeGrafter"/>
</dbReference>
<comment type="caution">
    <text evidence="15">The sequence shown here is derived from an EMBL/GenBank/DDBJ whole genome shotgun (WGS) entry which is preliminary data.</text>
</comment>
<keyword evidence="6" id="KW-0227">DNA damage</keyword>
<reference evidence="15" key="2">
    <citation type="submission" date="2021-10" db="EMBL/GenBank/DDBJ databases">
        <title>Phylogenomics reveals ancestral predisposition of the termite-cultivated fungus Termitomyces towards a domesticated lifestyle.</title>
        <authorList>
            <person name="Auxier B."/>
            <person name="Grum-Grzhimaylo A."/>
            <person name="Cardenas M.E."/>
            <person name="Lodge J.D."/>
            <person name="Laessoe T."/>
            <person name="Pedersen O."/>
            <person name="Smith M.E."/>
            <person name="Kuyper T.W."/>
            <person name="Franco-Molano E.A."/>
            <person name="Baroni T.J."/>
            <person name="Aanen D.K."/>
        </authorList>
    </citation>
    <scope>NUCLEOTIDE SEQUENCE</scope>
    <source>
        <strain evidence="15">AP01</strain>
        <tissue evidence="15">Mycelium</tissue>
    </source>
</reference>
<feature type="coiled-coil region" evidence="12">
    <location>
        <begin position="327"/>
        <end position="428"/>
    </location>
</feature>
<dbReference type="Pfam" id="PF02463">
    <property type="entry name" value="SMC_N"/>
    <property type="match status" value="1"/>
</dbReference>
<evidence type="ECO:0000259" key="14">
    <source>
        <dbReference type="Pfam" id="PF02463"/>
    </source>
</evidence>
<feature type="compositionally biased region" description="Acidic residues" evidence="13">
    <location>
        <begin position="77"/>
        <end position="89"/>
    </location>
</feature>
<keyword evidence="10" id="KW-0234">DNA repair</keyword>
<dbReference type="SUPFAM" id="SSF52540">
    <property type="entry name" value="P-loop containing nucleoside triphosphate hydrolases"/>
    <property type="match status" value="2"/>
</dbReference>
<dbReference type="EMBL" id="JABCKV010000066">
    <property type="protein sequence ID" value="KAG5644532.1"/>
    <property type="molecule type" value="Genomic_DNA"/>
</dbReference>
<feature type="coiled-coil region" evidence="12">
    <location>
        <begin position="933"/>
        <end position="980"/>
    </location>
</feature>
<dbReference type="GO" id="GO:0005524">
    <property type="term" value="F:ATP binding"/>
    <property type="evidence" value="ECO:0007669"/>
    <property type="project" value="UniProtKB-KW"/>
</dbReference>
<feature type="compositionally biased region" description="Acidic residues" evidence="13">
    <location>
        <begin position="34"/>
        <end position="46"/>
    </location>
</feature>
<dbReference type="PANTHER" id="PTHR19306">
    <property type="entry name" value="STRUCTURAL MAINTENANCE OF CHROMOSOMES 5,6 SMC5, SMC6"/>
    <property type="match status" value="1"/>
</dbReference>
<evidence type="ECO:0000256" key="4">
    <source>
        <dbReference type="ARBA" id="ARBA00022454"/>
    </source>
</evidence>
<feature type="coiled-coil region" evidence="12">
    <location>
        <begin position="737"/>
        <end position="835"/>
    </location>
</feature>
<name>A0A9P7GCJ1_9AGAR</name>
<dbReference type="GO" id="GO:0005634">
    <property type="term" value="C:nucleus"/>
    <property type="evidence" value="ECO:0007669"/>
    <property type="project" value="UniProtKB-SubCell"/>
</dbReference>
<evidence type="ECO:0000256" key="8">
    <source>
        <dbReference type="ARBA" id="ARBA00023054"/>
    </source>
</evidence>
<protein>
    <recommendedName>
        <fullName evidence="14">RecF/RecN/SMC N-terminal domain-containing protein</fullName>
    </recommendedName>
</protein>
<dbReference type="InterPro" id="IPR027417">
    <property type="entry name" value="P-loop_NTPase"/>
</dbReference>
<dbReference type="AlphaFoldDB" id="A0A9P7GCJ1"/>